<keyword evidence="2" id="KW-1185">Reference proteome</keyword>
<dbReference type="EMBL" id="LDJX01000009">
    <property type="protein sequence ID" value="KPM30403.1"/>
    <property type="molecule type" value="Genomic_DNA"/>
</dbReference>
<accession>A0A0P7AY96</accession>
<evidence type="ECO:0000313" key="2">
    <source>
        <dbReference type="Proteomes" id="UP000050280"/>
    </source>
</evidence>
<evidence type="ECO:0000313" key="1">
    <source>
        <dbReference type="EMBL" id="KPM30403.1"/>
    </source>
</evidence>
<organism evidence="1 2">
    <name type="scientific">Croceitalea dokdonensis DOKDO 023</name>
    <dbReference type="NCBI Taxonomy" id="1300341"/>
    <lineage>
        <taxon>Bacteria</taxon>
        <taxon>Pseudomonadati</taxon>
        <taxon>Bacteroidota</taxon>
        <taxon>Flavobacteriia</taxon>
        <taxon>Flavobacteriales</taxon>
        <taxon>Flavobacteriaceae</taxon>
        <taxon>Croceitalea</taxon>
    </lineage>
</organism>
<sequence length="177" mass="18536">METLSTFISAIVNVCPLPPRPLADCSTANCTRLSPFLLTRTSLAKLFSFNPNQIPACCEPLTGVVVEKSGVANVASISITLEDAIKPTPRAFICELVSVLFGEPVVCLKLIPFVASTFNSPPEILRLSAIKPGTSSSFIASSAAKGEVGGSTIVNPVARMPPSVPSKVRFTGKVTST</sequence>
<reference evidence="1 2" key="1">
    <citation type="submission" date="2015-09" db="EMBL/GenBank/DDBJ databases">
        <title>Genome sequence of the marine flavobacterium Croceitalea dokdonensis DOKDO 023 that contains proton- and sodium-pumping rhodopsins.</title>
        <authorList>
            <person name="Kwon S.-K."/>
            <person name="Lee H.K."/>
            <person name="Kwak M.-J."/>
            <person name="Kim J.F."/>
        </authorList>
    </citation>
    <scope>NUCLEOTIDE SEQUENCE [LARGE SCALE GENOMIC DNA]</scope>
    <source>
        <strain evidence="1 2">DOKDO 023</strain>
    </source>
</reference>
<gene>
    <name evidence="1" type="ORF">I595_3424</name>
</gene>
<proteinExistence type="predicted"/>
<comment type="caution">
    <text evidence="1">The sequence shown here is derived from an EMBL/GenBank/DDBJ whole genome shotgun (WGS) entry which is preliminary data.</text>
</comment>
<dbReference type="AlphaFoldDB" id="A0A0P7AY96"/>
<protein>
    <submittedName>
        <fullName evidence="1">Uncharacterized protein</fullName>
    </submittedName>
</protein>
<dbReference type="Proteomes" id="UP000050280">
    <property type="component" value="Unassembled WGS sequence"/>
</dbReference>
<name>A0A0P7AY96_9FLAO</name>